<gene>
    <name evidence="2" type="ORF">Esi_0254_0019</name>
</gene>
<name>D8LJF4_ECTSI</name>
<dbReference type="Proteomes" id="UP000002630">
    <property type="component" value="Unassembled WGS sequence"/>
</dbReference>
<proteinExistence type="predicted"/>
<feature type="region of interest" description="Disordered" evidence="1">
    <location>
        <begin position="1"/>
        <end position="44"/>
    </location>
</feature>
<dbReference type="EMBL" id="FN649760">
    <property type="protein sequence ID" value="CBN79487.1"/>
    <property type="molecule type" value="Genomic_DNA"/>
</dbReference>
<keyword evidence="3" id="KW-1185">Reference proteome</keyword>
<feature type="compositionally biased region" description="Low complexity" evidence="1">
    <location>
        <begin position="1"/>
        <end position="42"/>
    </location>
</feature>
<protein>
    <submittedName>
        <fullName evidence="2">Uncharacterized protein</fullName>
    </submittedName>
</protein>
<sequence>MMAATTSSSAAAGATATSSIGTSSPAEIGSSASSSSASASLSDELAPVTSMDAGSFHVVVIIRDSTVNVVKDWGANGKGQIFGVESRSVERMQRTGRRDVNFLPISDSSIGESNVSLHKEK</sequence>
<organism evidence="2 3">
    <name type="scientific">Ectocarpus siliculosus</name>
    <name type="common">Brown alga</name>
    <name type="synonym">Conferva siliculosa</name>
    <dbReference type="NCBI Taxonomy" id="2880"/>
    <lineage>
        <taxon>Eukaryota</taxon>
        <taxon>Sar</taxon>
        <taxon>Stramenopiles</taxon>
        <taxon>Ochrophyta</taxon>
        <taxon>PX clade</taxon>
        <taxon>Phaeophyceae</taxon>
        <taxon>Ectocarpales</taxon>
        <taxon>Ectocarpaceae</taxon>
        <taxon>Ectocarpus</taxon>
    </lineage>
</organism>
<dbReference type="AlphaFoldDB" id="D8LJF4"/>
<accession>D8LJF4</accession>
<reference evidence="2 3" key="1">
    <citation type="journal article" date="2010" name="Nature">
        <title>The Ectocarpus genome and the independent evolution of multicellularity in brown algae.</title>
        <authorList>
            <person name="Cock J.M."/>
            <person name="Sterck L."/>
            <person name="Rouze P."/>
            <person name="Scornet D."/>
            <person name="Allen A.E."/>
            <person name="Amoutzias G."/>
            <person name="Anthouard V."/>
            <person name="Artiguenave F."/>
            <person name="Aury J.M."/>
            <person name="Badger J.H."/>
            <person name="Beszteri B."/>
            <person name="Billiau K."/>
            <person name="Bonnet E."/>
            <person name="Bothwell J.H."/>
            <person name="Bowler C."/>
            <person name="Boyen C."/>
            <person name="Brownlee C."/>
            <person name="Carrano C.J."/>
            <person name="Charrier B."/>
            <person name="Cho G.Y."/>
            <person name="Coelho S.M."/>
            <person name="Collen J."/>
            <person name="Corre E."/>
            <person name="Da Silva C."/>
            <person name="Delage L."/>
            <person name="Delaroque N."/>
            <person name="Dittami S.M."/>
            <person name="Doulbeau S."/>
            <person name="Elias M."/>
            <person name="Farnham G."/>
            <person name="Gachon C.M."/>
            <person name="Gschloessl B."/>
            <person name="Heesch S."/>
            <person name="Jabbari K."/>
            <person name="Jubin C."/>
            <person name="Kawai H."/>
            <person name="Kimura K."/>
            <person name="Kloareg B."/>
            <person name="Kupper F.C."/>
            <person name="Lang D."/>
            <person name="Le Bail A."/>
            <person name="Leblanc C."/>
            <person name="Lerouge P."/>
            <person name="Lohr M."/>
            <person name="Lopez P.J."/>
            <person name="Martens C."/>
            <person name="Maumus F."/>
            <person name="Michel G."/>
            <person name="Miranda-Saavedra D."/>
            <person name="Morales J."/>
            <person name="Moreau H."/>
            <person name="Motomura T."/>
            <person name="Nagasato C."/>
            <person name="Napoli C.A."/>
            <person name="Nelson D.R."/>
            <person name="Nyvall-Collen P."/>
            <person name="Peters A.F."/>
            <person name="Pommier C."/>
            <person name="Potin P."/>
            <person name="Poulain J."/>
            <person name="Quesneville H."/>
            <person name="Read B."/>
            <person name="Rensing S.A."/>
            <person name="Ritter A."/>
            <person name="Rousvoal S."/>
            <person name="Samanta M."/>
            <person name="Samson G."/>
            <person name="Schroeder D.C."/>
            <person name="Segurens B."/>
            <person name="Strittmatter M."/>
            <person name="Tonon T."/>
            <person name="Tregear J.W."/>
            <person name="Valentin K."/>
            <person name="von Dassow P."/>
            <person name="Yamagishi T."/>
            <person name="Van de Peer Y."/>
            <person name="Wincker P."/>
        </authorList>
    </citation>
    <scope>NUCLEOTIDE SEQUENCE [LARGE SCALE GENOMIC DNA]</scope>
    <source>
        <strain evidence="3">Ec32 / CCAP1310/4</strain>
    </source>
</reference>
<dbReference type="InParanoid" id="D8LJF4"/>
<evidence type="ECO:0000256" key="1">
    <source>
        <dbReference type="SAM" id="MobiDB-lite"/>
    </source>
</evidence>
<evidence type="ECO:0000313" key="3">
    <source>
        <dbReference type="Proteomes" id="UP000002630"/>
    </source>
</evidence>
<evidence type="ECO:0000313" key="2">
    <source>
        <dbReference type="EMBL" id="CBN79487.1"/>
    </source>
</evidence>